<name>A0A2S8FVS4_9BACT</name>
<dbReference type="GO" id="GO:0000271">
    <property type="term" value="P:polysaccharide biosynthetic process"/>
    <property type="evidence" value="ECO:0007669"/>
    <property type="project" value="InterPro"/>
</dbReference>
<comment type="caution">
    <text evidence="9">The sequence shown here is derived from an EMBL/GenBank/DDBJ whole genome shotgun (WGS) entry which is preliminary data.</text>
</comment>
<feature type="transmembrane region" description="Helical" evidence="7">
    <location>
        <begin position="142"/>
        <end position="161"/>
    </location>
</feature>
<dbReference type="InterPro" id="IPR051401">
    <property type="entry name" value="GtrA_CellWall_Glycosyl"/>
</dbReference>
<evidence type="ECO:0000256" key="6">
    <source>
        <dbReference type="SAM" id="MobiDB-lite"/>
    </source>
</evidence>
<evidence type="ECO:0000256" key="5">
    <source>
        <dbReference type="ARBA" id="ARBA00023136"/>
    </source>
</evidence>
<feature type="compositionally biased region" description="Polar residues" evidence="6">
    <location>
        <begin position="22"/>
        <end position="41"/>
    </location>
</feature>
<dbReference type="AlphaFoldDB" id="A0A2S8FVS4"/>
<dbReference type="GO" id="GO:0005886">
    <property type="term" value="C:plasma membrane"/>
    <property type="evidence" value="ECO:0007669"/>
    <property type="project" value="TreeGrafter"/>
</dbReference>
<evidence type="ECO:0000256" key="4">
    <source>
        <dbReference type="ARBA" id="ARBA00022989"/>
    </source>
</evidence>
<dbReference type="PANTHER" id="PTHR38459:SF1">
    <property type="entry name" value="PROPHAGE BACTOPRENOL-LINKED GLUCOSE TRANSLOCASE HOMOLOG"/>
    <property type="match status" value="1"/>
</dbReference>
<evidence type="ECO:0000256" key="3">
    <source>
        <dbReference type="ARBA" id="ARBA00022692"/>
    </source>
</evidence>
<comment type="subcellular location">
    <subcellularLocation>
        <location evidence="1">Membrane</location>
        <topology evidence="1">Multi-pass membrane protein</topology>
    </subcellularLocation>
</comment>
<dbReference type="InterPro" id="IPR007267">
    <property type="entry name" value="GtrA_DPMS_TM"/>
</dbReference>
<feature type="transmembrane region" description="Helical" evidence="7">
    <location>
        <begin position="53"/>
        <end position="78"/>
    </location>
</feature>
<organism evidence="9 10">
    <name type="scientific">Blastopirellula marina</name>
    <dbReference type="NCBI Taxonomy" id="124"/>
    <lineage>
        <taxon>Bacteria</taxon>
        <taxon>Pseudomonadati</taxon>
        <taxon>Planctomycetota</taxon>
        <taxon>Planctomycetia</taxon>
        <taxon>Pirellulales</taxon>
        <taxon>Pirellulaceae</taxon>
        <taxon>Blastopirellula</taxon>
    </lineage>
</organism>
<reference evidence="9 10" key="1">
    <citation type="submission" date="2018-02" db="EMBL/GenBank/DDBJ databases">
        <title>Comparative genomes isolates from brazilian mangrove.</title>
        <authorList>
            <person name="Araujo J.E."/>
            <person name="Taketani R.G."/>
            <person name="Silva M.C.P."/>
            <person name="Loureco M.V."/>
            <person name="Andreote F.D."/>
        </authorList>
    </citation>
    <scope>NUCLEOTIDE SEQUENCE [LARGE SCALE GENOMIC DNA]</scope>
    <source>
        <strain evidence="9 10">Hex-1 MGV</strain>
    </source>
</reference>
<gene>
    <name evidence="9" type="ORF">C5Y83_10215</name>
</gene>
<dbReference type="EMBL" id="PUHY01000006">
    <property type="protein sequence ID" value="PQO36279.1"/>
    <property type="molecule type" value="Genomic_DNA"/>
</dbReference>
<keyword evidence="4 7" id="KW-1133">Transmembrane helix</keyword>
<feature type="region of interest" description="Disordered" evidence="6">
    <location>
        <begin position="1"/>
        <end position="41"/>
    </location>
</feature>
<feature type="domain" description="GtrA/DPMS transmembrane" evidence="8">
    <location>
        <begin position="52"/>
        <end position="167"/>
    </location>
</feature>
<evidence type="ECO:0000259" key="8">
    <source>
        <dbReference type="Pfam" id="PF04138"/>
    </source>
</evidence>
<dbReference type="Proteomes" id="UP000238322">
    <property type="component" value="Unassembled WGS sequence"/>
</dbReference>
<sequence>MAIALVRSRSRSTSAGEPRKSCGTTSDGRSTLSNSSKCSENTRPEVSTQIVRFIVIGGSSVAIDGLCYALITSFSALSPDLAKGISYLCGMIFGFWGNKLWTFESKQRSLSEPLLYVLIYACTLGINIGINRLVLSLAGDEYRLLGFFLATGVTTVSNFVGMKFLAFRESHSPAANTPSVLPLEQAFDPASTERNAA</sequence>
<keyword evidence="5 7" id="KW-0472">Membrane</keyword>
<accession>A0A2S8FVS4</accession>
<evidence type="ECO:0000256" key="2">
    <source>
        <dbReference type="ARBA" id="ARBA00009399"/>
    </source>
</evidence>
<dbReference type="PANTHER" id="PTHR38459">
    <property type="entry name" value="PROPHAGE BACTOPRENOL-LINKED GLUCOSE TRANSLOCASE HOMOLOG"/>
    <property type="match status" value="1"/>
</dbReference>
<proteinExistence type="inferred from homology"/>
<feature type="transmembrane region" description="Helical" evidence="7">
    <location>
        <begin position="84"/>
        <end position="101"/>
    </location>
</feature>
<evidence type="ECO:0000256" key="7">
    <source>
        <dbReference type="SAM" id="Phobius"/>
    </source>
</evidence>
<evidence type="ECO:0000256" key="1">
    <source>
        <dbReference type="ARBA" id="ARBA00004141"/>
    </source>
</evidence>
<keyword evidence="3 7" id="KW-0812">Transmembrane</keyword>
<evidence type="ECO:0000313" key="10">
    <source>
        <dbReference type="Proteomes" id="UP000238322"/>
    </source>
</evidence>
<protein>
    <recommendedName>
        <fullName evidence="8">GtrA/DPMS transmembrane domain-containing protein</fullName>
    </recommendedName>
</protein>
<evidence type="ECO:0000313" key="9">
    <source>
        <dbReference type="EMBL" id="PQO36279.1"/>
    </source>
</evidence>
<dbReference type="Pfam" id="PF04138">
    <property type="entry name" value="GtrA_DPMS_TM"/>
    <property type="match status" value="1"/>
</dbReference>
<comment type="similarity">
    <text evidence="2">Belongs to the GtrA family.</text>
</comment>
<feature type="transmembrane region" description="Helical" evidence="7">
    <location>
        <begin position="113"/>
        <end position="130"/>
    </location>
</feature>